<keyword evidence="2" id="KW-1185">Reference proteome</keyword>
<evidence type="ECO:0000313" key="1">
    <source>
        <dbReference type="EMBL" id="CAG8854925.1"/>
    </source>
</evidence>
<reference evidence="1 2" key="1">
    <citation type="submission" date="2021-06" db="EMBL/GenBank/DDBJ databases">
        <authorList>
            <person name="Kallberg Y."/>
            <person name="Tangrot J."/>
            <person name="Rosling A."/>
        </authorList>
    </citation>
    <scope>NUCLEOTIDE SEQUENCE [LARGE SCALE GENOMIC DNA]</scope>
    <source>
        <strain evidence="1 2">120-4 pot B 10/14</strain>
    </source>
</reference>
<sequence>CKKEWAKDITQLQEHLNICALHNINKASNVKKKQKISKSVNLSLQDQIELESLPTYSFYTSFNVIEN</sequence>
<protein>
    <submittedName>
        <fullName evidence="1">17673_t:CDS:1</fullName>
    </submittedName>
</protein>
<feature type="non-terminal residue" evidence="1">
    <location>
        <position position="67"/>
    </location>
</feature>
<accession>A0ABN7XK42</accession>
<name>A0ABN7XK42_GIGMA</name>
<proteinExistence type="predicted"/>
<dbReference type="Proteomes" id="UP000789901">
    <property type="component" value="Unassembled WGS sequence"/>
</dbReference>
<gene>
    <name evidence="1" type="ORF">GMARGA_LOCUS43746</name>
</gene>
<dbReference type="EMBL" id="CAJVQB010144064">
    <property type="protein sequence ID" value="CAG8854925.1"/>
    <property type="molecule type" value="Genomic_DNA"/>
</dbReference>
<evidence type="ECO:0000313" key="2">
    <source>
        <dbReference type="Proteomes" id="UP000789901"/>
    </source>
</evidence>
<comment type="caution">
    <text evidence="1">The sequence shown here is derived from an EMBL/GenBank/DDBJ whole genome shotgun (WGS) entry which is preliminary data.</text>
</comment>
<feature type="non-terminal residue" evidence="1">
    <location>
        <position position="1"/>
    </location>
</feature>
<organism evidence="1 2">
    <name type="scientific">Gigaspora margarita</name>
    <dbReference type="NCBI Taxonomy" id="4874"/>
    <lineage>
        <taxon>Eukaryota</taxon>
        <taxon>Fungi</taxon>
        <taxon>Fungi incertae sedis</taxon>
        <taxon>Mucoromycota</taxon>
        <taxon>Glomeromycotina</taxon>
        <taxon>Glomeromycetes</taxon>
        <taxon>Diversisporales</taxon>
        <taxon>Gigasporaceae</taxon>
        <taxon>Gigaspora</taxon>
    </lineage>
</organism>